<evidence type="ECO:0000313" key="2">
    <source>
        <dbReference type="EMBL" id="TVT99889.1"/>
    </source>
</evidence>
<proteinExistence type="predicted"/>
<organism evidence="2 3">
    <name type="scientific">Eragrostis curvula</name>
    <name type="common">weeping love grass</name>
    <dbReference type="NCBI Taxonomy" id="38414"/>
    <lineage>
        <taxon>Eukaryota</taxon>
        <taxon>Viridiplantae</taxon>
        <taxon>Streptophyta</taxon>
        <taxon>Embryophyta</taxon>
        <taxon>Tracheophyta</taxon>
        <taxon>Spermatophyta</taxon>
        <taxon>Magnoliopsida</taxon>
        <taxon>Liliopsida</taxon>
        <taxon>Poales</taxon>
        <taxon>Poaceae</taxon>
        <taxon>PACMAD clade</taxon>
        <taxon>Chloridoideae</taxon>
        <taxon>Eragrostideae</taxon>
        <taxon>Eragrostidinae</taxon>
        <taxon>Eragrostis</taxon>
    </lineage>
</organism>
<feature type="region of interest" description="Disordered" evidence="1">
    <location>
        <begin position="14"/>
        <end position="91"/>
    </location>
</feature>
<feature type="compositionally biased region" description="Basic and acidic residues" evidence="1">
    <location>
        <begin position="14"/>
        <end position="34"/>
    </location>
</feature>
<dbReference type="AlphaFoldDB" id="A0A5J9SLL6"/>
<feature type="compositionally biased region" description="Polar residues" evidence="1">
    <location>
        <begin position="80"/>
        <end position="91"/>
    </location>
</feature>
<gene>
    <name evidence="2" type="ORF">EJB05_54720</name>
</gene>
<dbReference type="EMBL" id="RWGY01000663">
    <property type="protein sequence ID" value="TVT99889.1"/>
    <property type="molecule type" value="Genomic_DNA"/>
</dbReference>
<name>A0A5J9SLL6_9POAL</name>
<comment type="caution">
    <text evidence="2">The sequence shown here is derived from an EMBL/GenBank/DDBJ whole genome shotgun (WGS) entry which is preliminary data.</text>
</comment>
<accession>A0A5J9SLL6</accession>
<evidence type="ECO:0000256" key="1">
    <source>
        <dbReference type="SAM" id="MobiDB-lite"/>
    </source>
</evidence>
<feature type="compositionally biased region" description="Low complexity" evidence="1">
    <location>
        <begin position="54"/>
        <end position="67"/>
    </location>
</feature>
<dbReference type="Proteomes" id="UP000324897">
    <property type="component" value="Unassembled WGS sequence"/>
</dbReference>
<sequence length="91" mass="9169">MSILAGAWSSAVERFRRDGHGDFDPVSARQEERGVPVTRRHGSSSDGGRGGGSAVSAAADRSGSRGFRAGGCGLGAETAVSMSTASATRAE</sequence>
<feature type="non-terminal residue" evidence="2">
    <location>
        <position position="1"/>
    </location>
</feature>
<reference evidence="2 3" key="1">
    <citation type="journal article" date="2019" name="Sci. Rep.">
        <title>A high-quality genome of Eragrostis curvula grass provides insights into Poaceae evolution and supports new strategies to enhance forage quality.</title>
        <authorList>
            <person name="Carballo J."/>
            <person name="Santos B.A.C.M."/>
            <person name="Zappacosta D."/>
            <person name="Garbus I."/>
            <person name="Selva J.P."/>
            <person name="Gallo C.A."/>
            <person name="Diaz A."/>
            <person name="Albertini E."/>
            <person name="Caccamo M."/>
            <person name="Echenique V."/>
        </authorList>
    </citation>
    <scope>NUCLEOTIDE SEQUENCE [LARGE SCALE GENOMIC DNA]</scope>
    <source>
        <strain evidence="3">cv. Victoria</strain>
        <tissue evidence="2">Leaf</tissue>
    </source>
</reference>
<evidence type="ECO:0000313" key="3">
    <source>
        <dbReference type="Proteomes" id="UP000324897"/>
    </source>
</evidence>
<dbReference type="Gramene" id="TVT99889">
    <property type="protein sequence ID" value="TVT99889"/>
    <property type="gene ID" value="EJB05_54720"/>
</dbReference>
<protein>
    <submittedName>
        <fullName evidence="2">Uncharacterized protein</fullName>
    </submittedName>
</protein>
<keyword evidence="3" id="KW-1185">Reference proteome</keyword>